<gene>
    <name evidence="1" type="ORF">PYW08_010547</name>
</gene>
<reference evidence="1" key="1">
    <citation type="submission" date="2023-03" db="EMBL/GenBank/DDBJ databases">
        <title>Chromosome-level genomes of two armyworms, Mythimna separata and Mythimna loreyi, provide insights into the biosynthesis and reception of sex pheromones.</title>
        <authorList>
            <person name="Zhao H."/>
        </authorList>
    </citation>
    <scope>NUCLEOTIDE SEQUENCE</scope>
    <source>
        <strain evidence="1">BeijingLab</strain>
    </source>
</reference>
<proteinExistence type="predicted"/>
<name>A0ACC2Q531_9NEOP</name>
<evidence type="ECO:0000313" key="2">
    <source>
        <dbReference type="Proteomes" id="UP001231649"/>
    </source>
</evidence>
<sequence>MSILRNILCDILSDTSDCCCLCFSAIGEYEDIYNFEDEVSMGIEIETTRVLHEMICTVLGFNVSDSNFAHNIVCQKCTITVTNCYKFIQQCKQNIEKLHSAIDSLQKHTQENVPNYDYKSLFVALDTSNNNVEFYHHKDRKSNNQTILYKRFKSVRYQHKKKSALKRKHDSILHSIEITNICDILRDEDDCNLKFFFIKSLDQIIMPRIRHHMNMETASRAVVLLQEGGSQRAVASRLGVSRRAIRNAWERFQETGSVARRRGSGRTRSTTAKEDRYLRLSARQSAPLRPVLYKPDYGKPLAHG</sequence>
<protein>
    <submittedName>
        <fullName evidence="1">Uncharacterized protein</fullName>
    </submittedName>
</protein>
<dbReference type="Proteomes" id="UP001231649">
    <property type="component" value="Chromosome 26"/>
</dbReference>
<comment type="caution">
    <text evidence="1">The sequence shown here is derived from an EMBL/GenBank/DDBJ whole genome shotgun (WGS) entry which is preliminary data.</text>
</comment>
<dbReference type="EMBL" id="CM056802">
    <property type="protein sequence ID" value="KAJ8708181.1"/>
    <property type="molecule type" value="Genomic_DNA"/>
</dbReference>
<accession>A0ACC2Q531</accession>
<keyword evidence="2" id="KW-1185">Reference proteome</keyword>
<organism evidence="1 2">
    <name type="scientific">Mythimna loreyi</name>
    <dbReference type="NCBI Taxonomy" id="667449"/>
    <lineage>
        <taxon>Eukaryota</taxon>
        <taxon>Metazoa</taxon>
        <taxon>Ecdysozoa</taxon>
        <taxon>Arthropoda</taxon>
        <taxon>Hexapoda</taxon>
        <taxon>Insecta</taxon>
        <taxon>Pterygota</taxon>
        <taxon>Neoptera</taxon>
        <taxon>Endopterygota</taxon>
        <taxon>Lepidoptera</taxon>
        <taxon>Glossata</taxon>
        <taxon>Ditrysia</taxon>
        <taxon>Noctuoidea</taxon>
        <taxon>Noctuidae</taxon>
        <taxon>Noctuinae</taxon>
        <taxon>Hadenini</taxon>
        <taxon>Mythimna</taxon>
    </lineage>
</organism>
<evidence type="ECO:0000313" key="1">
    <source>
        <dbReference type="EMBL" id="KAJ8708181.1"/>
    </source>
</evidence>